<evidence type="ECO:0000313" key="1">
    <source>
        <dbReference type="EMBL" id="JAD15477.1"/>
    </source>
</evidence>
<sequence length="22" mass="2698">MTCQWCWKNFHKKKGKQSSRVS</sequence>
<dbReference type="AlphaFoldDB" id="A0A0A8XUT7"/>
<proteinExistence type="predicted"/>
<organism evidence="1">
    <name type="scientific">Arundo donax</name>
    <name type="common">Giant reed</name>
    <name type="synonym">Donax arundinaceus</name>
    <dbReference type="NCBI Taxonomy" id="35708"/>
    <lineage>
        <taxon>Eukaryota</taxon>
        <taxon>Viridiplantae</taxon>
        <taxon>Streptophyta</taxon>
        <taxon>Embryophyta</taxon>
        <taxon>Tracheophyta</taxon>
        <taxon>Spermatophyta</taxon>
        <taxon>Magnoliopsida</taxon>
        <taxon>Liliopsida</taxon>
        <taxon>Poales</taxon>
        <taxon>Poaceae</taxon>
        <taxon>PACMAD clade</taxon>
        <taxon>Arundinoideae</taxon>
        <taxon>Arundineae</taxon>
        <taxon>Arundo</taxon>
    </lineage>
</organism>
<dbReference type="EMBL" id="GBRH01282418">
    <property type="protein sequence ID" value="JAD15477.1"/>
    <property type="molecule type" value="Transcribed_RNA"/>
</dbReference>
<accession>A0A0A8XUT7</accession>
<protein>
    <submittedName>
        <fullName evidence="1">Uncharacterized protein</fullName>
    </submittedName>
</protein>
<reference evidence="1" key="1">
    <citation type="submission" date="2014-09" db="EMBL/GenBank/DDBJ databases">
        <authorList>
            <person name="Magalhaes I.L.F."/>
            <person name="Oliveira U."/>
            <person name="Santos F.R."/>
            <person name="Vidigal T.H.D.A."/>
            <person name="Brescovit A.D."/>
            <person name="Santos A.J."/>
        </authorList>
    </citation>
    <scope>NUCLEOTIDE SEQUENCE</scope>
    <source>
        <tissue evidence="1">Shoot tissue taken approximately 20 cm above the soil surface</tissue>
    </source>
</reference>
<reference evidence="1" key="2">
    <citation type="journal article" date="2015" name="Data Brief">
        <title>Shoot transcriptome of the giant reed, Arundo donax.</title>
        <authorList>
            <person name="Barrero R.A."/>
            <person name="Guerrero F.D."/>
            <person name="Moolhuijzen P."/>
            <person name="Goolsby J.A."/>
            <person name="Tidwell J."/>
            <person name="Bellgard S.E."/>
            <person name="Bellgard M.I."/>
        </authorList>
    </citation>
    <scope>NUCLEOTIDE SEQUENCE</scope>
    <source>
        <tissue evidence="1">Shoot tissue taken approximately 20 cm above the soil surface</tissue>
    </source>
</reference>
<name>A0A0A8XUT7_ARUDO</name>